<dbReference type="Proteomes" id="UP000287651">
    <property type="component" value="Unassembled WGS sequence"/>
</dbReference>
<protein>
    <submittedName>
        <fullName evidence="1">Uncharacterized protein</fullName>
    </submittedName>
</protein>
<proteinExistence type="predicted"/>
<dbReference type="AlphaFoldDB" id="A0A426YUV0"/>
<dbReference type="EMBL" id="AMZH03010079">
    <property type="protein sequence ID" value="RRT55461.1"/>
    <property type="molecule type" value="Genomic_DNA"/>
</dbReference>
<gene>
    <name evidence="1" type="ORF">B296_00010603</name>
</gene>
<reference evidence="1 2" key="1">
    <citation type="journal article" date="2014" name="Agronomy (Basel)">
        <title>A Draft Genome Sequence for Ensete ventricosum, the Drought-Tolerant Tree Against Hunger.</title>
        <authorList>
            <person name="Harrison J."/>
            <person name="Moore K.A."/>
            <person name="Paszkiewicz K."/>
            <person name="Jones T."/>
            <person name="Grant M."/>
            <person name="Ambacheew D."/>
            <person name="Muzemil S."/>
            <person name="Studholme D.J."/>
        </authorList>
    </citation>
    <scope>NUCLEOTIDE SEQUENCE [LARGE SCALE GENOMIC DNA]</scope>
</reference>
<sequence>MAMADERGVSLSTRTRPGEVQTLMPAVPLRGSFFTPVSGVSTAYTPHSSLIHPPSELQWKSTKQSLGISGGYVVTFVTSFHGDARGSTQECVGYHGGLTLLHRRPLENMWTDT</sequence>
<evidence type="ECO:0000313" key="1">
    <source>
        <dbReference type="EMBL" id="RRT55461.1"/>
    </source>
</evidence>
<organism evidence="1 2">
    <name type="scientific">Ensete ventricosum</name>
    <name type="common">Abyssinian banana</name>
    <name type="synonym">Musa ensete</name>
    <dbReference type="NCBI Taxonomy" id="4639"/>
    <lineage>
        <taxon>Eukaryota</taxon>
        <taxon>Viridiplantae</taxon>
        <taxon>Streptophyta</taxon>
        <taxon>Embryophyta</taxon>
        <taxon>Tracheophyta</taxon>
        <taxon>Spermatophyta</taxon>
        <taxon>Magnoliopsida</taxon>
        <taxon>Liliopsida</taxon>
        <taxon>Zingiberales</taxon>
        <taxon>Musaceae</taxon>
        <taxon>Ensete</taxon>
    </lineage>
</organism>
<evidence type="ECO:0000313" key="2">
    <source>
        <dbReference type="Proteomes" id="UP000287651"/>
    </source>
</evidence>
<comment type="caution">
    <text evidence="1">The sequence shown here is derived from an EMBL/GenBank/DDBJ whole genome shotgun (WGS) entry which is preliminary data.</text>
</comment>
<name>A0A426YUV0_ENSVE</name>
<accession>A0A426YUV0</accession>